<dbReference type="GO" id="GO:0000981">
    <property type="term" value="F:DNA-binding transcription factor activity, RNA polymerase II-specific"/>
    <property type="evidence" value="ECO:0007669"/>
    <property type="project" value="InterPro"/>
</dbReference>
<dbReference type="CDD" id="cd00067">
    <property type="entry name" value="GAL4"/>
    <property type="match status" value="1"/>
</dbReference>
<dbReference type="PANTHER" id="PTHR38111:SF2">
    <property type="entry name" value="FINGER DOMAIN PROTEIN, PUTATIVE (AFU_ORTHOLOGUE AFUA_1G01560)-RELATED"/>
    <property type="match status" value="1"/>
</dbReference>
<dbReference type="EMBL" id="JADCTT010000001">
    <property type="protein sequence ID" value="KAF9759955.1"/>
    <property type="molecule type" value="Genomic_DNA"/>
</dbReference>
<sequence>MVGVVRSLACQNCKNRRTKCDQTWPTCGKCLKRGLKCPGPSSLIRFVDGSTHPANDKGDKALETIPLTQTEPLSASSNTAARLARTTILESRPVNNRGIYLPASDAPSSYRKFKLLPVPARVASTPEDRVGSRLVNSLQADRYLAGIFTLLQHMPARVSHSACLRDAISLFCSTYACLQRGDPTSMDVTILKDYGKSLRTLRRTLEEKQAGNLETFAAVALISRSESVFNPAWNPFKRSHAEAIVAFVARWGLPKADYDFHSEILFQALEDMGGDRGGLVALLRSPLRPYGAPLIQIFMEYFTKAPKLLSKVLRISRDSSSPGMRDLAIKIVNALVGDTERARNTLNPLLEKAFEMGEISEVDATEPNFFLPTHYKLNPGRFGECLNLISVLLVGMARIRYDLSVLYGLPCADEIYATYRKECVAMWKFIPFRIQIFKTFGFRAVSMMTLPYECTQGREREFMNDLFLKENEHPSRLPTDRRELEAAMLLRAMAMTGRLPFVPEASGTFCSLSVPAIAGDGCNTFGLGFPVLEVVVNIGAFKPAWACSLSKTAEDGKSAPKSSTRLSLGKSLKSPITSIHRHTSLLVASMLRALSLLFESPTYIDYSIINSLKRTSHGFALAKIDNAIATSICKEMSPSGELIVFDTDDTECIPTDRMDDRNSAREGCRGEAQWVSSRDPCRS</sequence>
<reference evidence="3" key="1">
    <citation type="submission" date="2020-10" db="EMBL/GenBank/DDBJ databases">
        <title>High-Quality Genome Resource of Clonostachys rosea strain S41 by Oxford Nanopore Long-Read Sequencing.</title>
        <authorList>
            <person name="Wang H."/>
        </authorList>
    </citation>
    <scope>NUCLEOTIDE SEQUENCE</scope>
    <source>
        <strain evidence="3">S41</strain>
    </source>
</reference>
<dbReference type="GO" id="GO:0008270">
    <property type="term" value="F:zinc ion binding"/>
    <property type="evidence" value="ECO:0007669"/>
    <property type="project" value="InterPro"/>
</dbReference>
<dbReference type="SUPFAM" id="SSF57701">
    <property type="entry name" value="Zn2/Cys6 DNA-binding domain"/>
    <property type="match status" value="1"/>
</dbReference>
<evidence type="ECO:0000313" key="4">
    <source>
        <dbReference type="Proteomes" id="UP000616885"/>
    </source>
</evidence>
<proteinExistence type="predicted"/>
<dbReference type="PROSITE" id="PS50048">
    <property type="entry name" value="ZN2_CY6_FUNGAL_2"/>
    <property type="match status" value="1"/>
</dbReference>
<dbReference type="Proteomes" id="UP000616885">
    <property type="component" value="Unassembled WGS sequence"/>
</dbReference>
<gene>
    <name evidence="3" type="ORF">IM811_001649</name>
</gene>
<keyword evidence="1" id="KW-0539">Nucleus</keyword>
<dbReference type="Gene3D" id="4.10.240.10">
    <property type="entry name" value="Zn(2)-C6 fungal-type DNA-binding domain"/>
    <property type="match status" value="1"/>
</dbReference>
<accession>A0A8H7NPJ5</accession>
<comment type="caution">
    <text evidence="3">The sequence shown here is derived from an EMBL/GenBank/DDBJ whole genome shotgun (WGS) entry which is preliminary data.</text>
</comment>
<dbReference type="InterPro" id="IPR036864">
    <property type="entry name" value="Zn2-C6_fun-type_DNA-bd_sf"/>
</dbReference>
<dbReference type="SMART" id="SM00066">
    <property type="entry name" value="GAL4"/>
    <property type="match status" value="1"/>
</dbReference>
<dbReference type="InterPro" id="IPR001138">
    <property type="entry name" value="Zn2Cys6_DnaBD"/>
</dbReference>
<name>A0A8H7NPJ5_BIOOC</name>
<dbReference type="AlphaFoldDB" id="A0A8H7NPJ5"/>
<evidence type="ECO:0000259" key="2">
    <source>
        <dbReference type="PROSITE" id="PS50048"/>
    </source>
</evidence>
<organism evidence="3 4">
    <name type="scientific">Bionectria ochroleuca</name>
    <name type="common">Gliocladium roseum</name>
    <dbReference type="NCBI Taxonomy" id="29856"/>
    <lineage>
        <taxon>Eukaryota</taxon>
        <taxon>Fungi</taxon>
        <taxon>Dikarya</taxon>
        <taxon>Ascomycota</taxon>
        <taxon>Pezizomycotina</taxon>
        <taxon>Sordariomycetes</taxon>
        <taxon>Hypocreomycetidae</taxon>
        <taxon>Hypocreales</taxon>
        <taxon>Bionectriaceae</taxon>
        <taxon>Clonostachys</taxon>
    </lineage>
</organism>
<evidence type="ECO:0000313" key="3">
    <source>
        <dbReference type="EMBL" id="KAF9759955.1"/>
    </source>
</evidence>
<dbReference type="Pfam" id="PF00172">
    <property type="entry name" value="Zn_clus"/>
    <property type="match status" value="1"/>
</dbReference>
<dbReference type="PANTHER" id="PTHR38111">
    <property type="entry name" value="ZN(2)-C6 FUNGAL-TYPE DOMAIN-CONTAINING PROTEIN-RELATED"/>
    <property type="match status" value="1"/>
</dbReference>
<dbReference type="PROSITE" id="PS00463">
    <property type="entry name" value="ZN2_CY6_FUNGAL_1"/>
    <property type="match status" value="1"/>
</dbReference>
<evidence type="ECO:0000256" key="1">
    <source>
        <dbReference type="ARBA" id="ARBA00023242"/>
    </source>
</evidence>
<feature type="domain" description="Zn(2)-C6 fungal-type" evidence="2">
    <location>
        <begin position="9"/>
        <end position="37"/>
    </location>
</feature>
<dbReference type="InterPro" id="IPR053178">
    <property type="entry name" value="Osmoadaptation_assoc"/>
</dbReference>
<protein>
    <recommendedName>
        <fullName evidence="2">Zn(2)-C6 fungal-type domain-containing protein</fullName>
    </recommendedName>
</protein>